<dbReference type="EMBL" id="KV784356">
    <property type="protein sequence ID" value="OEU19050.1"/>
    <property type="molecule type" value="Genomic_DNA"/>
</dbReference>
<proteinExistence type="predicted"/>
<sequence length="117" mass="13381">MKDSNRQWAFIEKKWSVASRFFIAYFMRTFSTFPSENNNDLKFVISFYVKYITIEPNNAFIHHAFKFLGRATVIIGKVEMKETPGLMSCLAAIIDPSMRNNNGTNIEAVTENAATTL</sequence>
<dbReference type="Proteomes" id="UP000095751">
    <property type="component" value="Unassembled WGS sequence"/>
</dbReference>
<reference evidence="1 2" key="1">
    <citation type="submission" date="2016-09" db="EMBL/GenBank/DDBJ databases">
        <title>Extensive genetic diversity and differential bi-allelic expression allows diatom success in the polar Southern Ocean.</title>
        <authorList>
            <consortium name="DOE Joint Genome Institute"/>
            <person name="Mock T."/>
            <person name="Otillar R.P."/>
            <person name="Strauss J."/>
            <person name="Dupont C."/>
            <person name="Frickenhaus S."/>
            <person name="Maumus F."/>
            <person name="Mcmullan M."/>
            <person name="Sanges R."/>
            <person name="Schmutz J."/>
            <person name="Toseland A."/>
            <person name="Valas R."/>
            <person name="Veluchamy A."/>
            <person name="Ward B.J."/>
            <person name="Allen A."/>
            <person name="Barry K."/>
            <person name="Falciatore A."/>
            <person name="Ferrante M."/>
            <person name="Fortunato A.E."/>
            <person name="Gloeckner G."/>
            <person name="Gruber A."/>
            <person name="Hipkin R."/>
            <person name="Janech M."/>
            <person name="Kroth P."/>
            <person name="Leese F."/>
            <person name="Lindquist E."/>
            <person name="Lyon B.R."/>
            <person name="Martin J."/>
            <person name="Mayer C."/>
            <person name="Parker M."/>
            <person name="Quesneville H."/>
            <person name="Raymond J."/>
            <person name="Uhlig C."/>
            <person name="Valentin K.U."/>
            <person name="Worden A.Z."/>
            <person name="Armbrust E.V."/>
            <person name="Bowler C."/>
            <person name="Green B."/>
            <person name="Moulton V."/>
            <person name="Van Oosterhout C."/>
            <person name="Grigoriev I."/>
        </authorList>
    </citation>
    <scope>NUCLEOTIDE SEQUENCE [LARGE SCALE GENOMIC DNA]</scope>
    <source>
        <strain evidence="1 2">CCMP1102</strain>
    </source>
</reference>
<keyword evidence="2" id="KW-1185">Reference proteome</keyword>
<evidence type="ECO:0000313" key="1">
    <source>
        <dbReference type="EMBL" id="OEU19050.1"/>
    </source>
</evidence>
<accession>A0A1E7FLL3</accession>
<dbReference type="KEGG" id="fcy:FRACYDRAFT_217436"/>
<feature type="non-terminal residue" evidence="1">
    <location>
        <position position="117"/>
    </location>
</feature>
<protein>
    <submittedName>
        <fullName evidence="1">Uncharacterized protein</fullName>
    </submittedName>
</protein>
<dbReference type="InParanoid" id="A0A1E7FLL3"/>
<name>A0A1E7FLL3_9STRA</name>
<dbReference type="AlphaFoldDB" id="A0A1E7FLL3"/>
<gene>
    <name evidence="1" type="ORF">FRACYDRAFT_217436</name>
</gene>
<organism evidence="1 2">
    <name type="scientific">Fragilariopsis cylindrus CCMP1102</name>
    <dbReference type="NCBI Taxonomy" id="635003"/>
    <lineage>
        <taxon>Eukaryota</taxon>
        <taxon>Sar</taxon>
        <taxon>Stramenopiles</taxon>
        <taxon>Ochrophyta</taxon>
        <taxon>Bacillariophyta</taxon>
        <taxon>Bacillariophyceae</taxon>
        <taxon>Bacillariophycidae</taxon>
        <taxon>Bacillariales</taxon>
        <taxon>Bacillariaceae</taxon>
        <taxon>Fragilariopsis</taxon>
    </lineage>
</organism>
<evidence type="ECO:0000313" key="2">
    <source>
        <dbReference type="Proteomes" id="UP000095751"/>
    </source>
</evidence>